<reference evidence="1" key="3">
    <citation type="submission" date="2022-06" db="UniProtKB">
        <authorList>
            <consortium name="EnsemblPlants"/>
        </authorList>
    </citation>
    <scope>IDENTIFICATION</scope>
</reference>
<evidence type="ECO:0000313" key="2">
    <source>
        <dbReference type="Proteomes" id="UP000015106"/>
    </source>
</evidence>
<name>A0A8R7JVS8_TRIUA</name>
<dbReference type="EnsemblPlants" id="TuG1812G0100000857.01.T01">
    <property type="protein sequence ID" value="TuG1812G0100000857.01.T01"/>
    <property type="gene ID" value="TuG1812G0100000857.01"/>
</dbReference>
<dbReference type="Proteomes" id="UP000015106">
    <property type="component" value="Chromosome 1"/>
</dbReference>
<sequence>MEMGDAPWCGGGLAAKAPSTPGSRRWFIRLAPAASAPVGAAPACAPVVASRSSRWRRRGSCSREQGTWELSRFGDHGQRRRHRAEKRPVGARWVGAFVLVHSPPEQIVRSMPLPSQAIRPGRGVCRPNRHAFIRVI</sequence>
<reference evidence="2" key="1">
    <citation type="journal article" date="2013" name="Nature">
        <title>Draft genome of the wheat A-genome progenitor Triticum urartu.</title>
        <authorList>
            <person name="Ling H.Q."/>
            <person name="Zhao S."/>
            <person name="Liu D."/>
            <person name="Wang J."/>
            <person name="Sun H."/>
            <person name="Zhang C."/>
            <person name="Fan H."/>
            <person name="Li D."/>
            <person name="Dong L."/>
            <person name="Tao Y."/>
            <person name="Gao C."/>
            <person name="Wu H."/>
            <person name="Li Y."/>
            <person name="Cui Y."/>
            <person name="Guo X."/>
            <person name="Zheng S."/>
            <person name="Wang B."/>
            <person name="Yu K."/>
            <person name="Liang Q."/>
            <person name="Yang W."/>
            <person name="Lou X."/>
            <person name="Chen J."/>
            <person name="Feng M."/>
            <person name="Jian J."/>
            <person name="Zhang X."/>
            <person name="Luo G."/>
            <person name="Jiang Y."/>
            <person name="Liu J."/>
            <person name="Wang Z."/>
            <person name="Sha Y."/>
            <person name="Zhang B."/>
            <person name="Wu H."/>
            <person name="Tang D."/>
            <person name="Shen Q."/>
            <person name="Xue P."/>
            <person name="Zou S."/>
            <person name="Wang X."/>
            <person name="Liu X."/>
            <person name="Wang F."/>
            <person name="Yang Y."/>
            <person name="An X."/>
            <person name="Dong Z."/>
            <person name="Zhang K."/>
            <person name="Zhang X."/>
            <person name="Luo M.C."/>
            <person name="Dvorak J."/>
            <person name="Tong Y."/>
            <person name="Wang J."/>
            <person name="Yang H."/>
            <person name="Li Z."/>
            <person name="Wang D."/>
            <person name="Zhang A."/>
            <person name="Wang J."/>
        </authorList>
    </citation>
    <scope>NUCLEOTIDE SEQUENCE</scope>
    <source>
        <strain evidence="2">cv. G1812</strain>
    </source>
</reference>
<protein>
    <submittedName>
        <fullName evidence="1">Uncharacterized protein</fullName>
    </submittedName>
</protein>
<reference evidence="1" key="2">
    <citation type="submission" date="2018-03" db="EMBL/GenBank/DDBJ databases">
        <title>The Triticum urartu genome reveals the dynamic nature of wheat genome evolution.</title>
        <authorList>
            <person name="Ling H."/>
            <person name="Ma B."/>
            <person name="Shi X."/>
            <person name="Liu H."/>
            <person name="Dong L."/>
            <person name="Sun H."/>
            <person name="Cao Y."/>
            <person name="Gao Q."/>
            <person name="Zheng S."/>
            <person name="Li Y."/>
            <person name="Yu Y."/>
            <person name="Du H."/>
            <person name="Qi M."/>
            <person name="Li Y."/>
            <person name="Yu H."/>
            <person name="Cui Y."/>
            <person name="Wang N."/>
            <person name="Chen C."/>
            <person name="Wu H."/>
            <person name="Zhao Y."/>
            <person name="Zhang J."/>
            <person name="Li Y."/>
            <person name="Zhou W."/>
            <person name="Zhang B."/>
            <person name="Hu W."/>
            <person name="Eijk M."/>
            <person name="Tang J."/>
            <person name="Witsenboer H."/>
            <person name="Zhao S."/>
            <person name="Li Z."/>
            <person name="Zhang A."/>
            <person name="Wang D."/>
            <person name="Liang C."/>
        </authorList>
    </citation>
    <scope>NUCLEOTIDE SEQUENCE [LARGE SCALE GENOMIC DNA]</scope>
    <source>
        <strain evidence="1">cv. G1812</strain>
    </source>
</reference>
<dbReference type="AlphaFoldDB" id="A0A8R7JVS8"/>
<proteinExistence type="predicted"/>
<accession>A0A8R7JVS8</accession>
<evidence type="ECO:0000313" key="1">
    <source>
        <dbReference type="EnsemblPlants" id="TuG1812G0100000857.01.T01"/>
    </source>
</evidence>
<organism evidence="1 2">
    <name type="scientific">Triticum urartu</name>
    <name type="common">Red wild einkorn</name>
    <name type="synonym">Crithodium urartu</name>
    <dbReference type="NCBI Taxonomy" id="4572"/>
    <lineage>
        <taxon>Eukaryota</taxon>
        <taxon>Viridiplantae</taxon>
        <taxon>Streptophyta</taxon>
        <taxon>Embryophyta</taxon>
        <taxon>Tracheophyta</taxon>
        <taxon>Spermatophyta</taxon>
        <taxon>Magnoliopsida</taxon>
        <taxon>Liliopsida</taxon>
        <taxon>Poales</taxon>
        <taxon>Poaceae</taxon>
        <taxon>BOP clade</taxon>
        <taxon>Pooideae</taxon>
        <taxon>Triticodae</taxon>
        <taxon>Triticeae</taxon>
        <taxon>Triticinae</taxon>
        <taxon>Triticum</taxon>
    </lineage>
</organism>
<keyword evidence="2" id="KW-1185">Reference proteome</keyword>
<dbReference type="Gramene" id="TuG1812G0100000857.01.T01">
    <property type="protein sequence ID" value="TuG1812G0100000857.01.T01"/>
    <property type="gene ID" value="TuG1812G0100000857.01"/>
</dbReference>